<protein>
    <submittedName>
        <fullName evidence="2">Cytochrome P450 71D7-like</fullName>
    </submittedName>
</protein>
<feature type="region of interest" description="Disordered" evidence="1">
    <location>
        <begin position="390"/>
        <end position="409"/>
    </location>
</feature>
<evidence type="ECO:0000313" key="2">
    <source>
        <dbReference type="EMBL" id="KAF7835940.1"/>
    </source>
</evidence>
<gene>
    <name evidence="2" type="ORF">G2W53_010799</name>
</gene>
<feature type="compositionally biased region" description="Polar residues" evidence="1">
    <location>
        <begin position="296"/>
        <end position="325"/>
    </location>
</feature>
<evidence type="ECO:0000256" key="1">
    <source>
        <dbReference type="SAM" id="MobiDB-lite"/>
    </source>
</evidence>
<name>A0A834WZY9_9FABA</name>
<dbReference type="AlphaFoldDB" id="A0A834WZY9"/>
<sequence>MSTLSRALAKKKVPEETLGARARQTKIKVFDGSSAEERFDSDFSHRPYSPPREINLSFFYKEGFSCFERFKQIGWEYFLSLNETIYSEMIREFYSNLVFDHDSLEASVLLRGRRARLTKETLSLLLKCPNTGICPEMVGDVVSASYSREEYIKELIGFESSMCPIGLLNADNRIIFHIVDQELAYGMIITIIAKYMRVKVEEYEGENAKFQSKCDIGCLHQMQFQKVGKIWVKKGKKGEEFPQTEESARLTKGKGKPDKVVEISDLEDEASTKSIVAGFSEEVGPQKSIPLSLSFETNSEKAPSPGPSSKPTKASSQPHSDSPRPNISDDPFVHIMSRILSESRRSSHFHESTLVQLEKIHDTLLTTNGALTSILQLLMKLMSEANVAPAAPTPVPPSLRSHPRIEDID</sequence>
<dbReference type="OrthoDB" id="848707at2759"/>
<comment type="caution">
    <text evidence="2">The sequence shown here is derived from an EMBL/GenBank/DDBJ whole genome shotgun (WGS) entry which is preliminary data.</text>
</comment>
<keyword evidence="3" id="KW-1185">Reference proteome</keyword>
<evidence type="ECO:0000313" key="3">
    <source>
        <dbReference type="Proteomes" id="UP000634136"/>
    </source>
</evidence>
<feature type="region of interest" description="Disordered" evidence="1">
    <location>
        <begin position="241"/>
        <end position="264"/>
    </location>
</feature>
<dbReference type="Proteomes" id="UP000634136">
    <property type="component" value="Unassembled WGS sequence"/>
</dbReference>
<proteinExistence type="predicted"/>
<accession>A0A834WZY9</accession>
<organism evidence="2 3">
    <name type="scientific">Senna tora</name>
    <dbReference type="NCBI Taxonomy" id="362788"/>
    <lineage>
        <taxon>Eukaryota</taxon>
        <taxon>Viridiplantae</taxon>
        <taxon>Streptophyta</taxon>
        <taxon>Embryophyta</taxon>
        <taxon>Tracheophyta</taxon>
        <taxon>Spermatophyta</taxon>
        <taxon>Magnoliopsida</taxon>
        <taxon>eudicotyledons</taxon>
        <taxon>Gunneridae</taxon>
        <taxon>Pentapetalae</taxon>
        <taxon>rosids</taxon>
        <taxon>fabids</taxon>
        <taxon>Fabales</taxon>
        <taxon>Fabaceae</taxon>
        <taxon>Caesalpinioideae</taxon>
        <taxon>Cassia clade</taxon>
        <taxon>Senna</taxon>
    </lineage>
</organism>
<reference evidence="2" key="1">
    <citation type="submission" date="2020-09" db="EMBL/GenBank/DDBJ databases">
        <title>Genome-Enabled Discovery of Anthraquinone Biosynthesis in Senna tora.</title>
        <authorList>
            <person name="Kang S.-H."/>
            <person name="Pandey R.P."/>
            <person name="Lee C.-M."/>
            <person name="Sim J.-S."/>
            <person name="Jeong J.-T."/>
            <person name="Choi B.-S."/>
            <person name="Jung M."/>
            <person name="Ginzburg D."/>
            <person name="Zhao K."/>
            <person name="Won S.Y."/>
            <person name="Oh T.-J."/>
            <person name="Yu Y."/>
            <person name="Kim N.-H."/>
            <person name="Lee O.R."/>
            <person name="Lee T.-H."/>
            <person name="Bashyal P."/>
            <person name="Kim T.-S."/>
            <person name="Lee W.-H."/>
            <person name="Kawkins C."/>
            <person name="Kim C.-K."/>
            <person name="Kim J.S."/>
            <person name="Ahn B.O."/>
            <person name="Rhee S.Y."/>
            <person name="Sohng J.K."/>
        </authorList>
    </citation>
    <scope>NUCLEOTIDE SEQUENCE</scope>
    <source>
        <tissue evidence="2">Leaf</tissue>
    </source>
</reference>
<feature type="region of interest" description="Disordered" evidence="1">
    <location>
        <begin position="296"/>
        <end position="330"/>
    </location>
</feature>
<dbReference type="EMBL" id="JAAIUW010000004">
    <property type="protein sequence ID" value="KAF7835940.1"/>
    <property type="molecule type" value="Genomic_DNA"/>
</dbReference>